<dbReference type="InterPro" id="IPR007508">
    <property type="entry name" value="DtdA"/>
</dbReference>
<evidence type="ECO:0000313" key="2">
    <source>
        <dbReference type="Proteomes" id="UP000008138"/>
    </source>
</evidence>
<dbReference type="HOGENOM" id="CLU_056464_1_0_2"/>
<dbReference type="EMBL" id="CP002590">
    <property type="protein sequence ID" value="AEA11919.1"/>
    <property type="molecule type" value="Genomic_DNA"/>
</dbReference>
<dbReference type="AlphaFoldDB" id="F2L2Y1"/>
<dbReference type="Gene3D" id="3.40.630.50">
    <property type="entry name" value="AF0625-like"/>
    <property type="match status" value="1"/>
</dbReference>
<dbReference type="PANTHER" id="PTHR34667:SF1">
    <property type="entry name" value="D-AMINOACYL-TRNA DEACYLASE"/>
    <property type="match status" value="1"/>
</dbReference>
<evidence type="ECO:0000313" key="1">
    <source>
        <dbReference type="EMBL" id="AEA11919.1"/>
    </source>
</evidence>
<dbReference type="PANTHER" id="PTHR34667">
    <property type="entry name" value="D-AMINOACYL-TRNA DEACYLASE"/>
    <property type="match status" value="1"/>
</dbReference>
<dbReference type="Proteomes" id="UP000008138">
    <property type="component" value="Chromosome"/>
</dbReference>
<keyword evidence="2" id="KW-1185">Reference proteome</keyword>
<dbReference type="GeneID" id="10359968"/>
<evidence type="ECO:0008006" key="3">
    <source>
        <dbReference type="Google" id="ProtNLM"/>
    </source>
</evidence>
<name>F2L2Y1_THEU7</name>
<dbReference type="RefSeq" id="WP_013679255.1">
    <property type="nucleotide sequence ID" value="NC_015315.1"/>
</dbReference>
<dbReference type="eggNOG" id="arCOG01616">
    <property type="taxonomic scope" value="Archaea"/>
</dbReference>
<reference key="2">
    <citation type="submission" date="2011-03" db="EMBL/GenBank/DDBJ databases">
        <title>Complete genome sequence of the thermoacidophilic crenarchaeon Thermoproteus uzoniensis 768-20.</title>
        <authorList>
            <person name="Mardanov A.V."/>
            <person name="Gumerov V.M."/>
            <person name="Beletsky A.V."/>
            <person name="Prokofeva M.I."/>
            <person name="Bonch-Osmolovskaya E.A."/>
            <person name="Ravin N.V."/>
            <person name="Skryabin K.G."/>
        </authorList>
    </citation>
    <scope>NUCLEOTIDE SEQUENCE</scope>
    <source>
        <strain>768-20</strain>
    </source>
</reference>
<dbReference type="STRING" id="999630.TUZN_0423"/>
<dbReference type="GO" id="GO:0051499">
    <property type="term" value="F:D-aminoacyl-tRNA deacylase activity"/>
    <property type="evidence" value="ECO:0007669"/>
    <property type="project" value="InterPro"/>
</dbReference>
<protein>
    <recommendedName>
        <fullName evidence="3">D-aminoacyl-tRNA deacylase</fullName>
    </recommendedName>
</protein>
<dbReference type="OrthoDB" id="9863at2157"/>
<dbReference type="SUPFAM" id="SSF142535">
    <property type="entry name" value="AF0625-like"/>
    <property type="match status" value="1"/>
</dbReference>
<organism evidence="1 2">
    <name type="scientific">Thermoproteus uzoniensis (strain 768-20)</name>
    <dbReference type="NCBI Taxonomy" id="999630"/>
    <lineage>
        <taxon>Archaea</taxon>
        <taxon>Thermoproteota</taxon>
        <taxon>Thermoprotei</taxon>
        <taxon>Thermoproteales</taxon>
        <taxon>Thermoproteaceae</taxon>
        <taxon>Thermoproteus</taxon>
    </lineage>
</organism>
<sequence length="249" mass="27094">MIAVAISRDPVAKGVARELGLAGSPGASYLSTARMGDLLVLFYDGDSVEPPPEDELKKLGVSHLVVPSRHEMARPRPMLTAHTPGVAPSLSVAHASLKSWLFRRICSEKPEGFDCALEATHHAPNTEDVSVTFIEVGSTEREWGDPRALRALASALRELPQFGDRAEAQPVMSVGDLHYSLLTSEVLNGAMDVGHIIHKDVATADLALKALAKHVVAPKKVVIYRKSLRGPIRRDVIDALRRRVELDIR</sequence>
<proteinExistence type="predicted"/>
<dbReference type="Pfam" id="PF04414">
    <property type="entry name" value="tRNA_deacylase"/>
    <property type="match status" value="1"/>
</dbReference>
<reference evidence="1 2" key="1">
    <citation type="journal article" date="2011" name="J. Bacteriol.">
        <title>Complete genome sequence of the thermoacidophilic crenarchaeon Thermoproteus uzoniensis 768-20.</title>
        <authorList>
            <person name="Mardanov A.V."/>
            <person name="Gumerov V.M."/>
            <person name="Beletsky A.V."/>
            <person name="Prokofeva M.I."/>
            <person name="Bonch-Osmolovskaya E.A."/>
            <person name="Ravin N.V."/>
            <person name="Skryabin K.G."/>
        </authorList>
    </citation>
    <scope>NUCLEOTIDE SEQUENCE [LARGE SCALE GENOMIC DNA]</scope>
    <source>
        <strain evidence="1 2">768-20</strain>
    </source>
</reference>
<dbReference type="KEGG" id="tuz:TUZN_0423"/>
<accession>F2L2Y1</accession>
<gene>
    <name evidence="1" type="ordered locus">TUZN_0423</name>
</gene>